<dbReference type="PRINTS" id="PR00081">
    <property type="entry name" value="GDHRDH"/>
</dbReference>
<dbReference type="PROSITE" id="PS00061">
    <property type="entry name" value="ADH_SHORT"/>
    <property type="match status" value="1"/>
</dbReference>
<dbReference type="InterPro" id="IPR002347">
    <property type="entry name" value="SDR_fam"/>
</dbReference>
<evidence type="ECO:0000313" key="4">
    <source>
        <dbReference type="EMBL" id="PCS05997.1"/>
    </source>
</evidence>
<sequence length="244" mass="27114">MMKNMVITGANGDIAREIARQVKGYKLILMSRDISDLSGVSDYLYQVDLSNEAALVATCKQISAKFGSIDILINNAGYGEFREFLAYSSDEIRKLFEVNVFSLMTVTSAFLPDMIHKRTGKIINIASIASYMATAKSTSYAASKFAVRGFSDALRQEVFNDNIKILVVNTGPVVTKFHQTNTGYLAKVGRHAVSAGFVAKKIVANLDTNKRELNLPWQLNIARLFATLFPVLTESMTRRFFNLK</sequence>
<comment type="caution">
    <text evidence="4">The sequence shown here is derived from an EMBL/GenBank/DDBJ whole genome shotgun (WGS) entry which is preliminary data.</text>
</comment>
<dbReference type="AlphaFoldDB" id="A0A2A5RXN6"/>
<evidence type="ECO:0000256" key="2">
    <source>
        <dbReference type="ARBA" id="ARBA00023002"/>
    </source>
</evidence>
<accession>A0A2A5RXN6</accession>
<dbReference type="RefSeq" id="WP_096814740.1">
    <property type="nucleotide sequence ID" value="NZ_JXJW01000013.1"/>
</dbReference>
<gene>
    <name evidence="4" type="ORF">RU86_GL000502</name>
</gene>
<dbReference type="GO" id="GO:0016491">
    <property type="term" value="F:oxidoreductase activity"/>
    <property type="evidence" value="ECO:0007669"/>
    <property type="project" value="UniProtKB-KW"/>
</dbReference>
<dbReference type="Gene3D" id="3.40.50.720">
    <property type="entry name" value="NAD(P)-binding Rossmann-like Domain"/>
    <property type="match status" value="1"/>
</dbReference>
<evidence type="ECO:0000256" key="3">
    <source>
        <dbReference type="RuleBase" id="RU000363"/>
    </source>
</evidence>
<comment type="similarity">
    <text evidence="1 3">Belongs to the short-chain dehydrogenases/reductases (SDR) family.</text>
</comment>
<dbReference type="SUPFAM" id="SSF51735">
    <property type="entry name" value="NAD(P)-binding Rossmann-fold domains"/>
    <property type="match status" value="1"/>
</dbReference>
<dbReference type="PRINTS" id="PR00080">
    <property type="entry name" value="SDRFAMILY"/>
</dbReference>
<organism evidence="4 5">
    <name type="scientific">Pseudolactococcus piscium</name>
    <dbReference type="NCBI Taxonomy" id="1364"/>
    <lineage>
        <taxon>Bacteria</taxon>
        <taxon>Bacillati</taxon>
        <taxon>Bacillota</taxon>
        <taxon>Bacilli</taxon>
        <taxon>Lactobacillales</taxon>
        <taxon>Streptococcaceae</taxon>
        <taxon>Pseudolactococcus</taxon>
    </lineage>
</organism>
<keyword evidence="2" id="KW-0560">Oxidoreductase</keyword>
<dbReference type="Proteomes" id="UP000218282">
    <property type="component" value="Unassembled WGS sequence"/>
</dbReference>
<dbReference type="InterPro" id="IPR020904">
    <property type="entry name" value="Sc_DH/Rdtase_CS"/>
</dbReference>
<dbReference type="Pfam" id="PF00106">
    <property type="entry name" value="adh_short"/>
    <property type="match status" value="1"/>
</dbReference>
<dbReference type="GO" id="GO:0016020">
    <property type="term" value="C:membrane"/>
    <property type="evidence" value="ECO:0007669"/>
    <property type="project" value="TreeGrafter"/>
</dbReference>
<reference evidence="4 5" key="1">
    <citation type="submission" date="2014-12" db="EMBL/GenBank/DDBJ databases">
        <title>Draft genome sequences of 10 type strains of Lactococcus.</title>
        <authorList>
            <person name="Sun Z."/>
            <person name="Zhong Z."/>
            <person name="Liu W."/>
            <person name="Zhang W."/>
            <person name="Zhang H."/>
        </authorList>
    </citation>
    <scope>NUCLEOTIDE SEQUENCE [LARGE SCALE GENOMIC DNA]</scope>
    <source>
        <strain evidence="4 5">DSM 6634</strain>
    </source>
</reference>
<dbReference type="EMBL" id="JXJW01000013">
    <property type="protein sequence ID" value="PCS05997.1"/>
    <property type="molecule type" value="Genomic_DNA"/>
</dbReference>
<name>A0A2A5RXN6_9LACT</name>
<evidence type="ECO:0000256" key="1">
    <source>
        <dbReference type="ARBA" id="ARBA00006484"/>
    </source>
</evidence>
<dbReference type="InterPro" id="IPR036291">
    <property type="entry name" value="NAD(P)-bd_dom_sf"/>
</dbReference>
<dbReference type="PANTHER" id="PTHR44196">
    <property type="entry name" value="DEHYDROGENASE/REDUCTASE SDR FAMILY MEMBER 7B"/>
    <property type="match status" value="1"/>
</dbReference>
<protein>
    <submittedName>
        <fullName evidence="4">Oxidoreductase</fullName>
    </submittedName>
</protein>
<proteinExistence type="inferred from homology"/>
<keyword evidence="5" id="KW-1185">Reference proteome</keyword>
<dbReference type="PANTHER" id="PTHR44196:SF1">
    <property type="entry name" value="DEHYDROGENASE_REDUCTASE SDR FAMILY MEMBER 7B"/>
    <property type="match status" value="1"/>
</dbReference>
<evidence type="ECO:0000313" key="5">
    <source>
        <dbReference type="Proteomes" id="UP000218282"/>
    </source>
</evidence>